<keyword evidence="4" id="KW-0747">Spliceosome</keyword>
<evidence type="ECO:0000256" key="1">
    <source>
        <dbReference type="ARBA" id="ARBA00004123"/>
    </source>
</evidence>
<dbReference type="InterPro" id="IPR022209">
    <property type="entry name" value="CWC25"/>
</dbReference>
<keyword evidence="12" id="KW-1185">Reference proteome</keyword>
<dbReference type="Pfam" id="PF12542">
    <property type="entry name" value="CWC25"/>
    <property type="match status" value="1"/>
</dbReference>
<dbReference type="Pfam" id="PF10197">
    <property type="entry name" value="Cir_N"/>
    <property type="match status" value="1"/>
</dbReference>
<feature type="domain" description="CBF1-interacting co-repressor CIR N-terminal" evidence="10">
    <location>
        <begin position="3"/>
        <end position="28"/>
    </location>
</feature>
<comment type="subcellular location">
    <subcellularLocation>
        <location evidence="1">Nucleus</location>
    </subcellularLocation>
</comment>
<evidence type="ECO:0000259" key="10">
    <source>
        <dbReference type="Pfam" id="PF10197"/>
    </source>
</evidence>
<keyword evidence="5 8" id="KW-0175">Coiled coil</keyword>
<dbReference type="GeneTree" id="ENSGT00440000039055"/>
<reference evidence="11" key="2">
    <citation type="submission" date="2025-08" db="UniProtKB">
        <authorList>
            <consortium name="Ensembl"/>
        </authorList>
    </citation>
    <scope>IDENTIFICATION</scope>
</reference>
<dbReference type="PANTHER" id="PTHR16196">
    <property type="entry name" value="CELL CYCLE CONTROL PROTEIN CWF25"/>
    <property type="match status" value="1"/>
</dbReference>
<keyword evidence="7" id="KW-0539">Nucleus</keyword>
<evidence type="ECO:0000256" key="2">
    <source>
        <dbReference type="ARBA" id="ARBA00006695"/>
    </source>
</evidence>
<name>A0A8C4TFL5_ERPCA</name>
<reference evidence="11" key="3">
    <citation type="submission" date="2025-09" db="UniProtKB">
        <authorList>
            <consortium name="Ensembl"/>
        </authorList>
    </citation>
    <scope>IDENTIFICATION</scope>
</reference>
<feature type="coiled-coil region" evidence="8">
    <location>
        <begin position="4"/>
        <end position="35"/>
    </location>
</feature>
<sequence length="302" mass="35738">MGRVWKAEQKHEAEQKKINELQKELQQERAREEMQRYAESTGAVKKKDDRLDWMYQGPGSHIKQEEYLMGRPVDKYIFEKYEQKESGPSEETGLLPGTIFSTNASNSVQDLAAKIREDPLFLIRSVSITFPERNIKLLQQNLKKKSKKKDKKKKHKKRHRKSSDSESSSSEDERFLALGDRAFRKISQKLARPFFQSSCISITCNFLCFFRNLSAEDLEQKRKEMMEFASWRDKERVSNIERYKRQDEKEREVEKKDTRDGKFIHEMKLESASTSSLEDRVKRNIHSIQRTPVALEKSFMKR</sequence>
<proteinExistence type="inferred from homology"/>
<reference evidence="11" key="1">
    <citation type="submission" date="2021-06" db="EMBL/GenBank/DDBJ databases">
        <authorList>
            <consortium name="Wellcome Sanger Institute Data Sharing"/>
        </authorList>
    </citation>
    <scope>NUCLEOTIDE SEQUENCE [LARGE SCALE GENOMIC DNA]</scope>
</reference>
<dbReference type="GO" id="GO:0000398">
    <property type="term" value="P:mRNA splicing, via spliceosome"/>
    <property type="evidence" value="ECO:0007669"/>
    <property type="project" value="TreeGrafter"/>
</dbReference>
<keyword evidence="6" id="KW-0508">mRNA splicing</keyword>
<accession>A0A8C4TFL5</accession>
<comment type="similarity">
    <text evidence="2">Belongs to the CWC25 family.</text>
</comment>
<evidence type="ECO:0000256" key="6">
    <source>
        <dbReference type="ARBA" id="ARBA00023187"/>
    </source>
</evidence>
<dbReference type="Ensembl" id="ENSECRT00000032654.1">
    <property type="protein sequence ID" value="ENSECRP00000031959.1"/>
    <property type="gene ID" value="ENSECRG00000021449.1"/>
</dbReference>
<organism evidence="11 12">
    <name type="scientific">Erpetoichthys calabaricus</name>
    <name type="common">Rope fish</name>
    <name type="synonym">Calamoichthys calabaricus</name>
    <dbReference type="NCBI Taxonomy" id="27687"/>
    <lineage>
        <taxon>Eukaryota</taxon>
        <taxon>Metazoa</taxon>
        <taxon>Chordata</taxon>
        <taxon>Craniata</taxon>
        <taxon>Vertebrata</taxon>
        <taxon>Euteleostomi</taxon>
        <taxon>Actinopterygii</taxon>
        <taxon>Polypteriformes</taxon>
        <taxon>Polypteridae</taxon>
        <taxon>Erpetoichthys</taxon>
    </lineage>
</organism>
<dbReference type="AlphaFoldDB" id="A0A8C4TFL5"/>
<evidence type="ECO:0000256" key="5">
    <source>
        <dbReference type="ARBA" id="ARBA00023054"/>
    </source>
</evidence>
<evidence type="ECO:0000313" key="12">
    <source>
        <dbReference type="Proteomes" id="UP000694620"/>
    </source>
</evidence>
<dbReference type="PANTHER" id="PTHR16196:SF0">
    <property type="entry name" value="PRE-MRNA-SPLICING FACTOR CWC25 HOMOLOG"/>
    <property type="match status" value="1"/>
</dbReference>
<dbReference type="GO" id="GO:0005684">
    <property type="term" value="C:U2-type spliceosomal complex"/>
    <property type="evidence" value="ECO:0007669"/>
    <property type="project" value="TreeGrafter"/>
</dbReference>
<evidence type="ECO:0000313" key="11">
    <source>
        <dbReference type="Ensembl" id="ENSECRP00000031959.1"/>
    </source>
</evidence>
<evidence type="ECO:0000256" key="8">
    <source>
        <dbReference type="SAM" id="Coils"/>
    </source>
</evidence>
<keyword evidence="3" id="KW-0507">mRNA processing</keyword>
<protein>
    <submittedName>
        <fullName evidence="11">CWC25 spliceosome associated protein homolog</fullName>
    </submittedName>
</protein>
<evidence type="ECO:0000256" key="7">
    <source>
        <dbReference type="ARBA" id="ARBA00023242"/>
    </source>
</evidence>
<feature type="compositionally biased region" description="Basic residues" evidence="9">
    <location>
        <begin position="142"/>
        <end position="161"/>
    </location>
</feature>
<evidence type="ECO:0000256" key="3">
    <source>
        <dbReference type="ARBA" id="ARBA00022664"/>
    </source>
</evidence>
<gene>
    <name evidence="11" type="primary">CWC25</name>
</gene>
<dbReference type="InterPro" id="IPR019339">
    <property type="entry name" value="CIR_N_dom"/>
</dbReference>
<evidence type="ECO:0000256" key="4">
    <source>
        <dbReference type="ARBA" id="ARBA00022728"/>
    </source>
</evidence>
<dbReference type="Proteomes" id="UP000694620">
    <property type="component" value="Chromosome 14"/>
</dbReference>
<feature type="region of interest" description="Disordered" evidence="9">
    <location>
        <begin position="141"/>
        <end position="171"/>
    </location>
</feature>
<dbReference type="InterPro" id="IPR051376">
    <property type="entry name" value="CWC25_splicing_factor"/>
</dbReference>
<evidence type="ECO:0000256" key="9">
    <source>
        <dbReference type="SAM" id="MobiDB-lite"/>
    </source>
</evidence>